<proteinExistence type="predicted"/>
<dbReference type="GO" id="GO:0016787">
    <property type="term" value="F:hydrolase activity"/>
    <property type="evidence" value="ECO:0007669"/>
    <property type="project" value="UniProtKB-KW"/>
</dbReference>
<organism evidence="5 6">
    <name type="scientific">Vitis rotundifolia</name>
    <name type="common">Muscadine grape</name>
    <dbReference type="NCBI Taxonomy" id="103349"/>
    <lineage>
        <taxon>Eukaryota</taxon>
        <taxon>Viridiplantae</taxon>
        <taxon>Streptophyta</taxon>
        <taxon>Embryophyta</taxon>
        <taxon>Tracheophyta</taxon>
        <taxon>Spermatophyta</taxon>
        <taxon>Magnoliopsida</taxon>
        <taxon>eudicotyledons</taxon>
        <taxon>Gunneridae</taxon>
        <taxon>Pentapetalae</taxon>
        <taxon>rosids</taxon>
        <taxon>Vitales</taxon>
        <taxon>Vitaceae</taxon>
        <taxon>Viteae</taxon>
        <taxon>Vitis</taxon>
    </lineage>
</organism>
<evidence type="ECO:0000313" key="5">
    <source>
        <dbReference type="EMBL" id="KAJ9709822.1"/>
    </source>
</evidence>
<keyword evidence="2" id="KW-0547">Nucleotide-binding</keyword>
<feature type="domain" description="Helicase ATP-binding" evidence="4">
    <location>
        <begin position="1"/>
        <end position="93"/>
    </location>
</feature>
<dbReference type="Proteomes" id="UP001168098">
    <property type="component" value="Unassembled WGS sequence"/>
</dbReference>
<dbReference type="SUPFAM" id="SSF52540">
    <property type="entry name" value="P-loop containing nucleoside triphosphate hydrolases"/>
    <property type="match status" value="1"/>
</dbReference>
<comment type="caution">
    <text evidence="5">The sequence shown here is derived from an EMBL/GenBank/DDBJ whole genome shotgun (WGS) entry which is preliminary data.</text>
</comment>
<dbReference type="GO" id="GO:0003723">
    <property type="term" value="F:RNA binding"/>
    <property type="evidence" value="ECO:0007669"/>
    <property type="project" value="UniProtKB-KW"/>
</dbReference>
<dbReference type="PANTHER" id="PTHR47958">
    <property type="entry name" value="ATP-DEPENDENT RNA HELICASE DBP3"/>
    <property type="match status" value="1"/>
</dbReference>
<dbReference type="InterPro" id="IPR011545">
    <property type="entry name" value="DEAD/DEAH_box_helicase_dom"/>
</dbReference>
<dbReference type="AlphaFoldDB" id="A0AA39EDL2"/>
<evidence type="ECO:0000259" key="4">
    <source>
        <dbReference type="PROSITE" id="PS51192"/>
    </source>
</evidence>
<keyword evidence="2" id="KW-0347">Helicase</keyword>
<dbReference type="InterPro" id="IPR027417">
    <property type="entry name" value="P-loop_NTPase"/>
</dbReference>
<keyword evidence="1" id="KW-0378">Hydrolase</keyword>
<keyword evidence="6" id="KW-1185">Reference proteome</keyword>
<dbReference type="GO" id="GO:0005524">
    <property type="term" value="F:ATP binding"/>
    <property type="evidence" value="ECO:0007669"/>
    <property type="project" value="InterPro"/>
</dbReference>
<dbReference type="EMBL" id="JARBHA010000001">
    <property type="protein sequence ID" value="KAJ9709822.1"/>
    <property type="molecule type" value="Genomic_DNA"/>
</dbReference>
<evidence type="ECO:0000256" key="2">
    <source>
        <dbReference type="ARBA" id="ARBA00022806"/>
    </source>
</evidence>
<evidence type="ECO:0000256" key="3">
    <source>
        <dbReference type="ARBA" id="ARBA00022884"/>
    </source>
</evidence>
<keyword evidence="3" id="KW-0694">RNA-binding</keyword>
<dbReference type="InterPro" id="IPR014001">
    <property type="entry name" value="Helicase_ATP-bd"/>
</dbReference>
<protein>
    <recommendedName>
        <fullName evidence="4">Helicase ATP-binding domain-containing protein</fullName>
    </recommendedName>
</protein>
<evidence type="ECO:0000313" key="6">
    <source>
        <dbReference type="Proteomes" id="UP001168098"/>
    </source>
</evidence>
<name>A0AA39EDL2_VITRO</name>
<sequence length="181" mass="19975">MPRQLHRIHQGVELIVGTPGKLINLLSKHGIELDDAFMLVLDEVDCMLQRGFCDQVMKIFRALSQPQVPMYSLTISHEIEKMASSMAKDTIIISMGKSNRPNRAVKQLAIWVESKQKKQKLFDILTSQQHFTPLVVVFVGSRLGAGLPSEAITITTGLKALSIHGKGIQAGGGEYCNSFSE</sequence>
<evidence type="ECO:0000256" key="1">
    <source>
        <dbReference type="ARBA" id="ARBA00022801"/>
    </source>
</evidence>
<gene>
    <name evidence="5" type="ORF">PVL29_001340</name>
</gene>
<reference evidence="5 6" key="1">
    <citation type="journal article" date="2023" name="BMC Biotechnol.">
        <title>Vitis rotundifolia cv Carlos genome sequencing.</title>
        <authorList>
            <person name="Huff M."/>
            <person name="Hulse-Kemp A."/>
            <person name="Scheffler B."/>
            <person name="Youngblood R."/>
            <person name="Simpson S."/>
            <person name="Babiker E."/>
            <person name="Staton M."/>
        </authorList>
    </citation>
    <scope>NUCLEOTIDE SEQUENCE [LARGE SCALE GENOMIC DNA]</scope>
    <source>
        <tissue evidence="5">Leaf</tissue>
    </source>
</reference>
<dbReference type="Gene3D" id="3.40.50.300">
    <property type="entry name" value="P-loop containing nucleotide triphosphate hydrolases"/>
    <property type="match status" value="1"/>
</dbReference>
<keyword evidence="2" id="KW-0067">ATP-binding</keyword>
<dbReference type="GO" id="GO:0004386">
    <property type="term" value="F:helicase activity"/>
    <property type="evidence" value="ECO:0007669"/>
    <property type="project" value="UniProtKB-KW"/>
</dbReference>
<accession>A0AA39EDL2</accession>
<dbReference type="Pfam" id="PF00270">
    <property type="entry name" value="DEAD"/>
    <property type="match status" value="1"/>
</dbReference>
<dbReference type="PROSITE" id="PS51192">
    <property type="entry name" value="HELICASE_ATP_BIND_1"/>
    <property type="match status" value="1"/>
</dbReference>